<reference evidence="4" key="2">
    <citation type="submission" date="2021-02" db="EMBL/GenBank/DDBJ databases">
        <authorList>
            <person name="Kimball J.A."/>
            <person name="Haas M.W."/>
            <person name="Macchietto M."/>
            <person name="Kono T."/>
            <person name="Duquette J."/>
            <person name="Shao M."/>
        </authorList>
    </citation>
    <scope>NUCLEOTIDE SEQUENCE</scope>
    <source>
        <tissue evidence="4">Fresh leaf tissue</tissue>
    </source>
</reference>
<keyword evidence="5" id="KW-1185">Reference proteome</keyword>
<evidence type="ECO:0000256" key="1">
    <source>
        <dbReference type="SAM" id="MobiDB-lite"/>
    </source>
</evidence>
<evidence type="ECO:0000313" key="5">
    <source>
        <dbReference type="Proteomes" id="UP000729402"/>
    </source>
</evidence>
<evidence type="ECO:0000313" key="4">
    <source>
        <dbReference type="EMBL" id="KAG8094927.1"/>
    </source>
</evidence>
<dbReference type="PANTHER" id="PTHR47209">
    <property type="entry name" value="OS06G0639500 PROTEIN"/>
    <property type="match status" value="1"/>
</dbReference>
<keyword evidence="2" id="KW-0472">Membrane</keyword>
<dbReference type="PROSITE" id="PS50011">
    <property type="entry name" value="PROTEIN_KINASE_DOM"/>
    <property type="match status" value="1"/>
</dbReference>
<comment type="caution">
    <text evidence="4">The sequence shown here is derived from an EMBL/GenBank/DDBJ whole genome shotgun (WGS) entry which is preliminary data.</text>
</comment>
<keyword evidence="2" id="KW-1133">Transmembrane helix</keyword>
<dbReference type="InterPro" id="IPR053293">
    <property type="entry name" value="OCM_Kinase"/>
</dbReference>
<reference evidence="4" key="1">
    <citation type="journal article" date="2021" name="bioRxiv">
        <title>Whole Genome Assembly and Annotation of Northern Wild Rice, Zizania palustris L., Supports a Whole Genome Duplication in the Zizania Genus.</title>
        <authorList>
            <person name="Haas M."/>
            <person name="Kono T."/>
            <person name="Macchietto M."/>
            <person name="Millas R."/>
            <person name="McGilp L."/>
            <person name="Shao M."/>
            <person name="Duquette J."/>
            <person name="Hirsch C.N."/>
            <person name="Kimball J."/>
        </authorList>
    </citation>
    <scope>NUCLEOTIDE SEQUENCE</scope>
    <source>
        <tissue evidence="4">Fresh leaf tissue</tissue>
    </source>
</reference>
<keyword evidence="2" id="KW-0812">Transmembrane</keyword>
<proteinExistence type="predicted"/>
<dbReference type="OrthoDB" id="4062651at2759"/>
<organism evidence="4 5">
    <name type="scientific">Zizania palustris</name>
    <name type="common">Northern wild rice</name>
    <dbReference type="NCBI Taxonomy" id="103762"/>
    <lineage>
        <taxon>Eukaryota</taxon>
        <taxon>Viridiplantae</taxon>
        <taxon>Streptophyta</taxon>
        <taxon>Embryophyta</taxon>
        <taxon>Tracheophyta</taxon>
        <taxon>Spermatophyta</taxon>
        <taxon>Magnoliopsida</taxon>
        <taxon>Liliopsida</taxon>
        <taxon>Poales</taxon>
        <taxon>Poaceae</taxon>
        <taxon>BOP clade</taxon>
        <taxon>Oryzoideae</taxon>
        <taxon>Oryzeae</taxon>
        <taxon>Zizaniinae</taxon>
        <taxon>Zizania</taxon>
    </lineage>
</organism>
<feature type="region of interest" description="Disordered" evidence="1">
    <location>
        <begin position="18"/>
        <end position="47"/>
    </location>
</feature>
<dbReference type="Pfam" id="PF07714">
    <property type="entry name" value="PK_Tyr_Ser-Thr"/>
    <property type="match status" value="1"/>
</dbReference>
<dbReference type="GO" id="GO:0005524">
    <property type="term" value="F:ATP binding"/>
    <property type="evidence" value="ECO:0007669"/>
    <property type="project" value="InterPro"/>
</dbReference>
<evidence type="ECO:0000256" key="2">
    <source>
        <dbReference type="SAM" id="Phobius"/>
    </source>
</evidence>
<dbReference type="AlphaFoldDB" id="A0A8J5WUA4"/>
<gene>
    <name evidence="4" type="ORF">GUJ93_ZPchr0012g20538</name>
</gene>
<dbReference type="PANTHER" id="PTHR47209:SF1">
    <property type="entry name" value="OS06G0639500 PROTEIN"/>
    <property type="match status" value="1"/>
</dbReference>
<sequence>MALHCSDTWIFLLSRSTCRSPSGEGSCGGSEGHSEADLEEGSEVSSEPALGVGFKGLRRLGSGGLRRDKPGCSWNCLCQRGLYFASQVSAVSGSGLEGNGQNAPCPCCPLHRFLFFTSIPHLPLFLSLISLARAAGEQARRRSVDGGLSFPTPALPSYLCGILAHTAGEQVWSGDVPSLLPPASISSRVELKEMTGEKSDSRSTEAFEYMLLERDPDLYQTVFSGPSQISPWIDPRVLSLKHRIGRGPFGDVWIATHHQRTEDHDRYHEVAVKMLHPIREDQLQAFSSRFDEIFSKCQGLSNVCFLHGVSTQNGRICIAMKFYEGCIGDKMACLKGGRIPLSDVLRYGADLARGIMDLHSRGILILNLKPCNFLLDEHGSAVLGDFGIPSLLFGLSLPNPDLIQRLGTPNYMAPEQWKPSTRGPISYETDSWGFACSILEMLSGTQPWRGMSPDEVYQLVVLKKEKPIFPYNLPPALENVLSGCFEYDFRDRPLMTDILHAFESAKDVDYDNTDQESSEKLRVDRPALPNHTNWSLLKDKLQVGDKVRSRKLKNSCSPATMEIPGGTIVGMEDDGERDEHILVRVHGLHDPLKVHSSAVERVTYGFAAGDWVRLREDDKKRSQVGILHSIDRNGTVYVGLIGMDTLWMGEYSDLQMAEAYCVGQFVRLKVNISSPRFEWQKKRGRELATGRISQILPNGCLVVQFPGKFSLGEVCSCLADPSEVEVVSFDKCEGIVKKYEHLEDFHWAVRPLVIALGFFTALKLGMLVGKSIARPRSRKVASVSDKSDQQKLQQQEVQNNANAAWLPPTVANMLFRDGPVPSG</sequence>
<feature type="transmembrane region" description="Helical" evidence="2">
    <location>
        <begin position="747"/>
        <end position="769"/>
    </location>
</feature>
<name>A0A8J5WUA4_ZIZPA</name>
<evidence type="ECO:0000259" key="3">
    <source>
        <dbReference type="PROSITE" id="PS50011"/>
    </source>
</evidence>
<protein>
    <recommendedName>
        <fullName evidence="3">Protein kinase domain-containing protein</fullName>
    </recommendedName>
</protein>
<feature type="domain" description="Protein kinase" evidence="3">
    <location>
        <begin position="238"/>
        <end position="503"/>
    </location>
</feature>
<dbReference type="InterPro" id="IPR000719">
    <property type="entry name" value="Prot_kinase_dom"/>
</dbReference>
<dbReference type="Proteomes" id="UP000729402">
    <property type="component" value="Unassembled WGS sequence"/>
</dbReference>
<dbReference type="GO" id="GO:0004672">
    <property type="term" value="F:protein kinase activity"/>
    <property type="evidence" value="ECO:0007669"/>
    <property type="project" value="InterPro"/>
</dbReference>
<dbReference type="CDD" id="cd14014">
    <property type="entry name" value="STKc_PknB_like"/>
    <property type="match status" value="1"/>
</dbReference>
<accession>A0A8J5WUA4</accession>
<dbReference type="InterPro" id="IPR001245">
    <property type="entry name" value="Ser-Thr/Tyr_kinase_cat_dom"/>
</dbReference>
<dbReference type="EMBL" id="JAAALK010000080">
    <property type="protein sequence ID" value="KAG8094927.1"/>
    <property type="molecule type" value="Genomic_DNA"/>
</dbReference>